<organism evidence="1 2">
    <name type="scientific">Catharanthus roseus</name>
    <name type="common">Madagascar periwinkle</name>
    <name type="synonym">Vinca rosea</name>
    <dbReference type="NCBI Taxonomy" id="4058"/>
    <lineage>
        <taxon>Eukaryota</taxon>
        <taxon>Viridiplantae</taxon>
        <taxon>Streptophyta</taxon>
        <taxon>Embryophyta</taxon>
        <taxon>Tracheophyta</taxon>
        <taxon>Spermatophyta</taxon>
        <taxon>Magnoliopsida</taxon>
        <taxon>eudicotyledons</taxon>
        <taxon>Gunneridae</taxon>
        <taxon>Pentapetalae</taxon>
        <taxon>asterids</taxon>
        <taxon>lamiids</taxon>
        <taxon>Gentianales</taxon>
        <taxon>Apocynaceae</taxon>
        <taxon>Rauvolfioideae</taxon>
        <taxon>Vinceae</taxon>
        <taxon>Catharanthinae</taxon>
        <taxon>Catharanthus</taxon>
    </lineage>
</organism>
<name>A0ACC0ANF2_CATRO</name>
<evidence type="ECO:0000313" key="2">
    <source>
        <dbReference type="Proteomes" id="UP001060085"/>
    </source>
</evidence>
<sequence length="333" mass="38176">MSSSQLVGTGKESSLSTAAQQAKINEIRRMMGPALEKFPTLCSDASILRFLRARNWNTKKAARMLKEAMKWRQQYKPEKIRWDDISREAQKGKLYRANFCDKHGRTVLVIRPGFQNNTTTPELQIKYLVYCMENALLGLKPGQEQLVWLIDFQNWNMSSVSVKVTRETARILQNCYPERLAFGILYNPPKVFESFWLMVKPFLEKKTCKKVKFVYSEKPESRRVMEHLFDMETLESCFGGKNTNTGFNLDAYAKCMIEEDKKMDEFIKSGCPLPSDQEVSPKSNQSEALVSETCSEASEEESGPDVEEEDDESESPEHCNDTTEMDKSSAKEA</sequence>
<protein>
    <submittedName>
        <fullName evidence="1">Uncharacterized protein</fullName>
    </submittedName>
</protein>
<dbReference type="Proteomes" id="UP001060085">
    <property type="component" value="Linkage Group LG05"/>
</dbReference>
<keyword evidence="2" id="KW-1185">Reference proteome</keyword>
<accession>A0ACC0ANF2</accession>
<evidence type="ECO:0000313" key="1">
    <source>
        <dbReference type="EMBL" id="KAI5661694.1"/>
    </source>
</evidence>
<gene>
    <name evidence="1" type="ORF">M9H77_21017</name>
</gene>
<dbReference type="EMBL" id="CM044705">
    <property type="protein sequence ID" value="KAI5661694.1"/>
    <property type="molecule type" value="Genomic_DNA"/>
</dbReference>
<reference evidence="2" key="1">
    <citation type="journal article" date="2023" name="Nat. Plants">
        <title>Single-cell RNA sequencing provides a high-resolution roadmap for understanding the multicellular compartmentation of specialized metabolism.</title>
        <authorList>
            <person name="Sun S."/>
            <person name="Shen X."/>
            <person name="Li Y."/>
            <person name="Li Y."/>
            <person name="Wang S."/>
            <person name="Li R."/>
            <person name="Zhang H."/>
            <person name="Shen G."/>
            <person name="Guo B."/>
            <person name="Wei J."/>
            <person name="Xu J."/>
            <person name="St-Pierre B."/>
            <person name="Chen S."/>
            <person name="Sun C."/>
        </authorList>
    </citation>
    <scope>NUCLEOTIDE SEQUENCE [LARGE SCALE GENOMIC DNA]</scope>
</reference>
<proteinExistence type="predicted"/>
<comment type="caution">
    <text evidence="1">The sequence shown here is derived from an EMBL/GenBank/DDBJ whole genome shotgun (WGS) entry which is preliminary data.</text>
</comment>